<gene>
    <name evidence="1" type="ORF">L2E82_31360</name>
</gene>
<accession>A0ACB9D368</accession>
<organism evidence="1 2">
    <name type="scientific">Cichorium intybus</name>
    <name type="common">Chicory</name>
    <dbReference type="NCBI Taxonomy" id="13427"/>
    <lineage>
        <taxon>Eukaryota</taxon>
        <taxon>Viridiplantae</taxon>
        <taxon>Streptophyta</taxon>
        <taxon>Embryophyta</taxon>
        <taxon>Tracheophyta</taxon>
        <taxon>Spermatophyta</taxon>
        <taxon>Magnoliopsida</taxon>
        <taxon>eudicotyledons</taxon>
        <taxon>Gunneridae</taxon>
        <taxon>Pentapetalae</taxon>
        <taxon>asterids</taxon>
        <taxon>campanulids</taxon>
        <taxon>Asterales</taxon>
        <taxon>Asteraceae</taxon>
        <taxon>Cichorioideae</taxon>
        <taxon>Cichorieae</taxon>
        <taxon>Cichoriinae</taxon>
        <taxon>Cichorium</taxon>
    </lineage>
</organism>
<dbReference type="EMBL" id="CM042013">
    <property type="protein sequence ID" value="KAI3740885.1"/>
    <property type="molecule type" value="Genomic_DNA"/>
</dbReference>
<name>A0ACB9D368_CICIN</name>
<reference evidence="1 2" key="2">
    <citation type="journal article" date="2022" name="Mol. Ecol. Resour.">
        <title>The genomes of chicory, endive, great burdock and yacon provide insights into Asteraceae paleo-polyploidization history and plant inulin production.</title>
        <authorList>
            <person name="Fan W."/>
            <person name="Wang S."/>
            <person name="Wang H."/>
            <person name="Wang A."/>
            <person name="Jiang F."/>
            <person name="Liu H."/>
            <person name="Zhao H."/>
            <person name="Xu D."/>
            <person name="Zhang Y."/>
        </authorList>
    </citation>
    <scope>NUCLEOTIDE SEQUENCE [LARGE SCALE GENOMIC DNA]</scope>
    <source>
        <strain evidence="2">cv. Punajuju</strain>
        <tissue evidence="1">Leaves</tissue>
    </source>
</reference>
<dbReference type="Proteomes" id="UP001055811">
    <property type="component" value="Linkage Group LG05"/>
</dbReference>
<protein>
    <submittedName>
        <fullName evidence="1">Uncharacterized protein</fullName>
    </submittedName>
</protein>
<reference evidence="2" key="1">
    <citation type="journal article" date="2022" name="Mol. Ecol. Resour.">
        <title>The genomes of chicory, endive, great burdock and yacon provide insights into Asteraceae palaeo-polyploidization history and plant inulin production.</title>
        <authorList>
            <person name="Fan W."/>
            <person name="Wang S."/>
            <person name="Wang H."/>
            <person name="Wang A."/>
            <person name="Jiang F."/>
            <person name="Liu H."/>
            <person name="Zhao H."/>
            <person name="Xu D."/>
            <person name="Zhang Y."/>
        </authorList>
    </citation>
    <scope>NUCLEOTIDE SEQUENCE [LARGE SCALE GENOMIC DNA]</scope>
    <source>
        <strain evidence="2">cv. Punajuju</strain>
    </source>
</reference>
<evidence type="ECO:0000313" key="1">
    <source>
        <dbReference type="EMBL" id="KAI3740885.1"/>
    </source>
</evidence>
<sequence>MAKPLRIFKIETYKAGINRFLKVDCGGALYFTSSSSVKGIKFRNRDNNVEQLQGLTLSLIEHFQITEKVMITKQGFGCTTLTIPPEVLANRVYDCISEVLMHERNCSDGIHASLRWTYFLSFFKNLCFDEDLCSIKDDEHKVSRLESSSEPGVMLASTKVERISSDVVPVEEEVATSLSGGSLPVEEEVLYRCMFVEPCQVNDVVSAFKINVLKSFLENIWN</sequence>
<evidence type="ECO:0000313" key="2">
    <source>
        <dbReference type="Proteomes" id="UP001055811"/>
    </source>
</evidence>
<comment type="caution">
    <text evidence="1">The sequence shown here is derived from an EMBL/GenBank/DDBJ whole genome shotgun (WGS) entry which is preliminary data.</text>
</comment>
<proteinExistence type="predicted"/>
<keyword evidence="2" id="KW-1185">Reference proteome</keyword>